<keyword evidence="4" id="KW-0808">Transferase</keyword>
<keyword evidence="4" id="KW-0548">Nucleotidyltransferase</keyword>
<dbReference type="Proteomes" id="UP001268610">
    <property type="component" value="Unassembled WGS sequence"/>
</dbReference>
<dbReference type="EMBL" id="JAVLSF010000096">
    <property type="protein sequence ID" value="MDR9777675.1"/>
    <property type="molecule type" value="Genomic_DNA"/>
</dbReference>
<feature type="non-terminal residue" evidence="4">
    <location>
        <position position="1"/>
    </location>
</feature>
<accession>A0AAJ2LMJ0</accession>
<dbReference type="GO" id="GO:0052621">
    <property type="term" value="F:diguanylate cyclase activity"/>
    <property type="evidence" value="ECO:0007669"/>
    <property type="project" value="UniProtKB-EC"/>
</dbReference>
<reference evidence="4" key="1">
    <citation type="submission" date="2023-04" db="EMBL/GenBank/DDBJ databases">
        <title>Genomic characterization of faba bean (Vicia faba) microsymbionts in Mexican soils.</title>
        <authorList>
            <person name="Rivera Orduna F.N."/>
            <person name="Guevara-Luna J."/>
            <person name="Yan J."/>
            <person name="Arroyo-Herrera I."/>
            <person name="Li Y."/>
            <person name="Vasquez-Murrieta M.S."/>
            <person name="Wang E.T."/>
        </authorList>
    </citation>
    <scope>NUCLEOTIDE SEQUENCE</scope>
    <source>
        <strain evidence="4">CH26</strain>
    </source>
</reference>
<dbReference type="PANTHER" id="PTHR45138">
    <property type="entry name" value="REGULATORY COMPONENTS OF SENSORY TRANSDUCTION SYSTEM"/>
    <property type="match status" value="1"/>
</dbReference>
<feature type="domain" description="GGDEF" evidence="3">
    <location>
        <begin position="55"/>
        <end position="189"/>
    </location>
</feature>
<dbReference type="CDD" id="cd01949">
    <property type="entry name" value="GGDEF"/>
    <property type="match status" value="1"/>
</dbReference>
<name>A0AAJ2LMJ0_9HYPH</name>
<sequence>IGGFILIEVLLSQWRQREKKIELLSQIDPLTGLYNRRTLYGFLLNLIGKKYSKPALHSLILLDLDFFKKINDSCGHVMGDKVLVEASRVLKSMVREKDIVGRFGGEEFIIILANTSYKQTSLVAERCRKELNNLVLHDDHQNKLVVTASFGVTHFDATTRDIDSILKEADQALYHAKDSGRNQVCHYWDYKEQNV</sequence>
<gene>
    <name evidence="4" type="ORF">RJJ65_34645</name>
</gene>
<dbReference type="FunFam" id="3.30.70.270:FF:000001">
    <property type="entry name" value="Diguanylate cyclase domain protein"/>
    <property type="match status" value="1"/>
</dbReference>
<dbReference type="PANTHER" id="PTHR45138:SF9">
    <property type="entry name" value="DIGUANYLATE CYCLASE DGCM-RELATED"/>
    <property type="match status" value="1"/>
</dbReference>
<dbReference type="InterPro" id="IPR000160">
    <property type="entry name" value="GGDEF_dom"/>
</dbReference>
<dbReference type="InterPro" id="IPR050469">
    <property type="entry name" value="Diguanylate_Cyclase"/>
</dbReference>
<dbReference type="AlphaFoldDB" id="A0AAJ2LMJ0"/>
<dbReference type="SMART" id="SM00267">
    <property type="entry name" value="GGDEF"/>
    <property type="match status" value="1"/>
</dbReference>
<dbReference type="NCBIfam" id="TIGR00254">
    <property type="entry name" value="GGDEF"/>
    <property type="match status" value="1"/>
</dbReference>
<comment type="catalytic activity">
    <reaction evidence="2">
        <text>2 GTP = 3',3'-c-di-GMP + 2 diphosphate</text>
        <dbReference type="Rhea" id="RHEA:24898"/>
        <dbReference type="ChEBI" id="CHEBI:33019"/>
        <dbReference type="ChEBI" id="CHEBI:37565"/>
        <dbReference type="ChEBI" id="CHEBI:58805"/>
        <dbReference type="EC" id="2.7.7.65"/>
    </reaction>
</comment>
<evidence type="ECO:0000256" key="2">
    <source>
        <dbReference type="ARBA" id="ARBA00034247"/>
    </source>
</evidence>
<organism evidence="4 5">
    <name type="scientific">Rhizobium hidalgonense</name>
    <dbReference type="NCBI Taxonomy" id="1538159"/>
    <lineage>
        <taxon>Bacteria</taxon>
        <taxon>Pseudomonadati</taxon>
        <taxon>Pseudomonadota</taxon>
        <taxon>Alphaproteobacteria</taxon>
        <taxon>Hyphomicrobiales</taxon>
        <taxon>Rhizobiaceae</taxon>
        <taxon>Rhizobium/Agrobacterium group</taxon>
        <taxon>Rhizobium</taxon>
    </lineage>
</organism>
<comment type="caution">
    <text evidence="4">The sequence shown here is derived from an EMBL/GenBank/DDBJ whole genome shotgun (WGS) entry which is preliminary data.</text>
</comment>
<protein>
    <recommendedName>
        <fullName evidence="1">diguanylate cyclase</fullName>
        <ecNumber evidence="1">2.7.7.65</ecNumber>
    </recommendedName>
</protein>
<evidence type="ECO:0000256" key="1">
    <source>
        <dbReference type="ARBA" id="ARBA00012528"/>
    </source>
</evidence>
<evidence type="ECO:0000313" key="5">
    <source>
        <dbReference type="Proteomes" id="UP001268610"/>
    </source>
</evidence>
<dbReference type="RefSeq" id="WP_310865875.1">
    <property type="nucleotide sequence ID" value="NZ_JAVLSF010000096.1"/>
</dbReference>
<evidence type="ECO:0000259" key="3">
    <source>
        <dbReference type="PROSITE" id="PS50887"/>
    </source>
</evidence>
<dbReference type="PROSITE" id="PS50887">
    <property type="entry name" value="GGDEF"/>
    <property type="match status" value="1"/>
</dbReference>
<proteinExistence type="predicted"/>
<dbReference type="SUPFAM" id="SSF55073">
    <property type="entry name" value="Nucleotide cyclase"/>
    <property type="match status" value="1"/>
</dbReference>
<dbReference type="Pfam" id="PF00990">
    <property type="entry name" value="GGDEF"/>
    <property type="match status" value="1"/>
</dbReference>
<evidence type="ECO:0000313" key="4">
    <source>
        <dbReference type="EMBL" id="MDR9777675.1"/>
    </source>
</evidence>
<dbReference type="EC" id="2.7.7.65" evidence="1"/>
<dbReference type="InterPro" id="IPR043128">
    <property type="entry name" value="Rev_trsase/Diguanyl_cyclase"/>
</dbReference>
<dbReference type="Gene3D" id="3.30.70.270">
    <property type="match status" value="1"/>
</dbReference>
<dbReference type="InterPro" id="IPR029787">
    <property type="entry name" value="Nucleotide_cyclase"/>
</dbReference>